<dbReference type="RefSeq" id="WP_138238584.1">
    <property type="nucleotide sequence ID" value="NZ_VBRY01000003.1"/>
</dbReference>
<keyword evidence="3" id="KW-0472">Membrane</keyword>
<dbReference type="GO" id="GO:0008658">
    <property type="term" value="F:penicillin binding"/>
    <property type="evidence" value="ECO:0007669"/>
    <property type="project" value="InterPro"/>
</dbReference>
<evidence type="ECO:0000259" key="4">
    <source>
        <dbReference type="Pfam" id="PF00905"/>
    </source>
</evidence>
<name>A0A5R9GTM6_9PROT</name>
<protein>
    <submittedName>
        <fullName evidence="6">Peptidoglycan glycosyltransferase</fullName>
    </submittedName>
</protein>
<reference evidence="6 7" key="1">
    <citation type="journal article" date="2019" name="Appl. Environ. Microbiol.">
        <title>Environmental Evidence and Genomic Insight of Iron-oxidizing Bacteria Preference Towards More Corrosion Resistant Stainless Steel at Higher Salinities.</title>
        <authorList>
            <person name="Garrison C.E."/>
            <person name="Price K.A."/>
            <person name="Field E.K."/>
        </authorList>
    </citation>
    <scope>NUCLEOTIDE SEQUENCE [LARGE SCALE GENOMIC DNA]</scope>
    <source>
        <strain evidence="6 7">P3</strain>
    </source>
</reference>
<dbReference type="Pfam" id="PF00905">
    <property type="entry name" value="Transpeptidase"/>
    <property type="match status" value="1"/>
</dbReference>
<dbReference type="AlphaFoldDB" id="A0A5R9GTM6"/>
<dbReference type="Pfam" id="PF03717">
    <property type="entry name" value="PBP_dimer"/>
    <property type="match status" value="1"/>
</dbReference>
<evidence type="ECO:0000313" key="6">
    <source>
        <dbReference type="EMBL" id="TLS68249.1"/>
    </source>
</evidence>
<evidence type="ECO:0000256" key="3">
    <source>
        <dbReference type="ARBA" id="ARBA00023136"/>
    </source>
</evidence>
<sequence>MINKEQIFIRRRIEFVAGLMALGLLLLVVRAVDLQWLQSDRLSTMAEKQRYREYVTLAPRGPILDRKGRVLAESVEIPSIAAIADEVPEARINELAKALGYSPRRLQKKLHGRKGFVWLARQVDPVQAEKIMALDIAGVRMEKEWRRYQPLGPVTGHLLGFVGIDGKGLEGIERRWNSQLSGEPGVRQVRRDARGHSLPDGVWLREPTPGKGFTLTLDATIQSIAYAALAEGVHEQQAKGGSVVVMRPADGAILAMVNWPGYNPNDFRHYNPSEWRNRAITDVFEPGSTMKPFTIAAALESGRWQPDSQVFCENGAFRVADYTIHDDHKAGWLDISGILAHSSNIGSAKLAMDVGSTPMFDMLSNVGFGNRSGIGLSGESPGIVLPPERWGPVETANIAFGQGIAVTPLQLAAAFSVFANKGEFVAPRLFSDQVEQRRRVMPEKIASEVLTMLEYATSEDGTGKYAVPEGYRIGGKTGTAQKPNARGGYSKGRYMAVFAGIAPVNDPQLVIVVVVDEPEKSIYGGQVAAPIFRHIAESTLPYLGVSARVDEQAGWRNMAIAAEAPALNGESLVGLSMREVRRYAASRGLRLSVHGSGWVRRYKPSMPLALHEGDVLEVWLND</sequence>
<evidence type="ECO:0000256" key="2">
    <source>
        <dbReference type="ARBA" id="ARBA00022645"/>
    </source>
</evidence>
<keyword evidence="2" id="KW-0645">Protease</keyword>
<dbReference type="GO" id="GO:0016740">
    <property type="term" value="F:transferase activity"/>
    <property type="evidence" value="ECO:0007669"/>
    <property type="project" value="UniProtKB-KW"/>
</dbReference>
<dbReference type="GO" id="GO:0071555">
    <property type="term" value="P:cell wall organization"/>
    <property type="evidence" value="ECO:0007669"/>
    <property type="project" value="TreeGrafter"/>
</dbReference>
<dbReference type="SUPFAM" id="SSF56519">
    <property type="entry name" value="Penicillin binding protein dimerisation domain"/>
    <property type="match status" value="1"/>
</dbReference>
<keyword evidence="2" id="KW-0378">Hydrolase</keyword>
<dbReference type="Gene3D" id="3.90.1310.10">
    <property type="entry name" value="Penicillin-binding protein 2a (Domain 2)"/>
    <property type="match status" value="1"/>
</dbReference>
<dbReference type="InterPro" id="IPR050515">
    <property type="entry name" value="Beta-lactam/transpept"/>
</dbReference>
<comment type="subcellular location">
    <subcellularLocation>
        <location evidence="1">Membrane</location>
    </subcellularLocation>
</comment>
<dbReference type="Gene3D" id="3.40.710.10">
    <property type="entry name" value="DD-peptidase/beta-lactamase superfamily"/>
    <property type="match status" value="1"/>
</dbReference>
<keyword evidence="7" id="KW-1185">Reference proteome</keyword>
<dbReference type="Gene3D" id="3.30.450.330">
    <property type="match status" value="1"/>
</dbReference>
<dbReference type="OrthoDB" id="5287960at2"/>
<keyword evidence="6" id="KW-0808">Transferase</keyword>
<evidence type="ECO:0000313" key="7">
    <source>
        <dbReference type="Proteomes" id="UP000306585"/>
    </source>
</evidence>
<dbReference type="PANTHER" id="PTHR30627">
    <property type="entry name" value="PEPTIDOGLYCAN D,D-TRANSPEPTIDASE"/>
    <property type="match status" value="1"/>
</dbReference>
<dbReference type="InterPro" id="IPR036138">
    <property type="entry name" value="PBP_dimer_sf"/>
</dbReference>
<accession>A0A5R9GTM6</accession>
<dbReference type="GO" id="GO:0005886">
    <property type="term" value="C:plasma membrane"/>
    <property type="evidence" value="ECO:0007669"/>
    <property type="project" value="TreeGrafter"/>
</dbReference>
<gene>
    <name evidence="6" type="ORF">FEF65_04445</name>
</gene>
<dbReference type="InterPro" id="IPR001460">
    <property type="entry name" value="PCN-bd_Tpept"/>
</dbReference>
<dbReference type="EMBL" id="VBRY01000003">
    <property type="protein sequence ID" value="TLS68249.1"/>
    <property type="molecule type" value="Genomic_DNA"/>
</dbReference>
<dbReference type="Gene3D" id="1.10.150.770">
    <property type="match status" value="1"/>
</dbReference>
<keyword evidence="2" id="KW-0121">Carboxypeptidase</keyword>
<dbReference type="Proteomes" id="UP000306585">
    <property type="component" value="Unassembled WGS sequence"/>
</dbReference>
<evidence type="ECO:0000259" key="5">
    <source>
        <dbReference type="Pfam" id="PF03717"/>
    </source>
</evidence>
<comment type="caution">
    <text evidence="6">The sequence shown here is derived from an EMBL/GenBank/DDBJ whole genome shotgun (WGS) entry which is preliminary data.</text>
</comment>
<dbReference type="GO" id="GO:0004180">
    <property type="term" value="F:carboxypeptidase activity"/>
    <property type="evidence" value="ECO:0007669"/>
    <property type="project" value="UniProtKB-KW"/>
</dbReference>
<organism evidence="6 7">
    <name type="scientific">Mariprofundus erugo</name>
    <dbReference type="NCBI Taxonomy" id="2528639"/>
    <lineage>
        <taxon>Bacteria</taxon>
        <taxon>Pseudomonadati</taxon>
        <taxon>Pseudomonadota</taxon>
        <taxon>Candidatius Mariprofundia</taxon>
        <taxon>Mariprofundales</taxon>
        <taxon>Mariprofundaceae</taxon>
        <taxon>Mariprofundus</taxon>
    </lineage>
</organism>
<proteinExistence type="predicted"/>
<feature type="domain" description="Penicillin-binding protein dimerisation" evidence="5">
    <location>
        <begin position="58"/>
        <end position="196"/>
    </location>
</feature>
<dbReference type="InterPro" id="IPR012338">
    <property type="entry name" value="Beta-lactam/transpept-like"/>
</dbReference>
<dbReference type="SUPFAM" id="SSF56601">
    <property type="entry name" value="beta-lactamase/transpeptidase-like"/>
    <property type="match status" value="1"/>
</dbReference>
<feature type="domain" description="Penicillin-binding protein transpeptidase" evidence="4">
    <location>
        <begin position="241"/>
        <end position="536"/>
    </location>
</feature>
<dbReference type="InterPro" id="IPR005311">
    <property type="entry name" value="PBP_dimer"/>
</dbReference>
<dbReference type="PANTHER" id="PTHR30627:SF1">
    <property type="entry name" value="PEPTIDOGLYCAN D,D-TRANSPEPTIDASE FTSI"/>
    <property type="match status" value="1"/>
</dbReference>
<evidence type="ECO:0000256" key="1">
    <source>
        <dbReference type="ARBA" id="ARBA00004370"/>
    </source>
</evidence>